<evidence type="ECO:0000256" key="7">
    <source>
        <dbReference type="ARBA" id="ARBA00022833"/>
    </source>
</evidence>
<evidence type="ECO:0000256" key="11">
    <source>
        <dbReference type="RuleBase" id="RU366073"/>
    </source>
</evidence>
<dbReference type="Gene3D" id="1.10.390.10">
    <property type="entry name" value="Neutral Protease Domain 2"/>
    <property type="match status" value="1"/>
</dbReference>
<keyword evidence="5 11" id="KW-0732">Signal</keyword>
<dbReference type="Gene3D" id="3.10.450.490">
    <property type="match status" value="1"/>
</dbReference>
<comment type="similarity">
    <text evidence="2 11">Belongs to the peptidase M4 family.</text>
</comment>
<dbReference type="Pfam" id="PF07504">
    <property type="entry name" value="FTP"/>
    <property type="match status" value="1"/>
</dbReference>
<organism evidence="15 16">
    <name type="scientific">Bacillus coahuilensis p1.1.43</name>
    <dbReference type="NCBI Taxonomy" id="1150625"/>
    <lineage>
        <taxon>Bacteria</taxon>
        <taxon>Bacillati</taxon>
        <taxon>Bacillota</taxon>
        <taxon>Bacilli</taxon>
        <taxon>Bacillales</taxon>
        <taxon>Bacillaceae</taxon>
        <taxon>Bacillus</taxon>
    </lineage>
</organism>
<keyword evidence="3 11" id="KW-0645">Protease</keyword>
<evidence type="ECO:0000256" key="10">
    <source>
        <dbReference type="PIRSR" id="PIRSR623612-1"/>
    </source>
</evidence>
<dbReference type="EC" id="3.4.24.-" evidence="11"/>
<dbReference type="EMBL" id="LDYG01000046">
    <property type="protein sequence ID" value="KUP04912.1"/>
    <property type="molecule type" value="Genomic_DNA"/>
</dbReference>
<keyword evidence="8" id="KW-0106">Calcium</keyword>
<dbReference type="InterPro" id="IPR027268">
    <property type="entry name" value="Peptidase_M4/M1_CTD_sf"/>
</dbReference>
<keyword evidence="11" id="KW-0964">Secreted</keyword>
<feature type="domain" description="Peptidase M4 C-terminal" evidence="13">
    <location>
        <begin position="399"/>
        <end position="550"/>
    </location>
</feature>
<dbReference type="CDD" id="cd09597">
    <property type="entry name" value="M4_TLP"/>
    <property type="match status" value="1"/>
</dbReference>
<dbReference type="InterPro" id="IPR013856">
    <property type="entry name" value="Peptidase_M4_domain"/>
</dbReference>
<proteinExistence type="inferred from homology"/>
<dbReference type="Gene3D" id="3.10.170.10">
    <property type="match status" value="1"/>
</dbReference>
<dbReference type="Pfam" id="PF01447">
    <property type="entry name" value="Peptidase_M4"/>
    <property type="match status" value="1"/>
</dbReference>
<keyword evidence="9 11" id="KW-0482">Metalloprotease</keyword>
<dbReference type="GO" id="GO:0006508">
    <property type="term" value="P:proteolysis"/>
    <property type="evidence" value="ECO:0007669"/>
    <property type="project" value="UniProtKB-KW"/>
</dbReference>
<evidence type="ECO:0000256" key="8">
    <source>
        <dbReference type="ARBA" id="ARBA00022837"/>
    </source>
</evidence>
<dbReference type="Pfam" id="PF02868">
    <property type="entry name" value="Peptidase_M4_C"/>
    <property type="match status" value="1"/>
</dbReference>
<comment type="cofactor">
    <cofactor evidence="1 11">
        <name>Zn(2+)</name>
        <dbReference type="ChEBI" id="CHEBI:29105"/>
    </cofactor>
</comment>
<dbReference type="SUPFAM" id="SSF55486">
    <property type="entry name" value="Metalloproteases ('zincins'), catalytic domain"/>
    <property type="match status" value="1"/>
</dbReference>
<dbReference type="OrthoDB" id="291295at2"/>
<dbReference type="InterPro" id="IPR050728">
    <property type="entry name" value="Zinc_Metalloprotease_M4"/>
</dbReference>
<evidence type="ECO:0000256" key="2">
    <source>
        <dbReference type="ARBA" id="ARBA00009388"/>
    </source>
</evidence>
<evidence type="ECO:0000259" key="14">
    <source>
        <dbReference type="Pfam" id="PF07504"/>
    </source>
</evidence>
<keyword evidence="16" id="KW-1185">Reference proteome</keyword>
<feature type="active site" evidence="10">
    <location>
        <position position="389"/>
    </location>
</feature>
<evidence type="ECO:0000259" key="12">
    <source>
        <dbReference type="Pfam" id="PF01447"/>
    </source>
</evidence>
<feature type="signal peptide" evidence="11">
    <location>
        <begin position="1"/>
        <end position="25"/>
    </location>
</feature>
<dbReference type="PRINTS" id="PR00730">
    <property type="entry name" value="THERMOLYSIN"/>
</dbReference>
<accession>A0A147K5L8</accession>
<sequence length="551" mass="60592">MKKKKFTTFAVASILSLSLMTPATSAAFLPGVSSQKGINDFELKVKQLDEKGIPSFLSGKLSNQKIKTEADVKKFLKDYSSVYQVNTESLKLLDKETDDLGMTHYTFQQTIGNYPIEGAVFSVHTDKTGSVTVTNGNLYGLKDLAKLKKQYVHVNGDSAIDLAWKHIDLKPEDTELTETIESLHGHDHSLGEEQIKQDTVYIYHEDQFILAQKVQLQFIEPYGANWQIYVNAVDGSIIKSKNAIMDAETTGTGTGVNGASRTLNTYYANGTYYLFDVTKPMNGVIETRTANYRTSLPGSYSVDSNNNWSASSQRAEVDAHYFAGQVYDYYLNKHGRNSYDGNGATIRSTVHYSSNYNNAFWNGSQMVYGDGDGSTFKALSGSLDVVAHEITHAVTERTAGLVYENQPGALNESFSDVFGYFLDTGDYLIGEDVYTPGIAGDALRSMSNPNAYGQPDHMDEYQNLPNTQAGDWGGVHINSGIPNKAAYYTIQSIGAAKAEKIYYRALTNYLTPYSNFSNARAAMLQATADLYGSGSSTYSSVQSAWNSVGVY</sequence>
<comment type="subcellular location">
    <subcellularLocation>
        <location evidence="11">Secreted</location>
    </subcellularLocation>
</comment>
<feature type="domain" description="FTP" evidence="14">
    <location>
        <begin position="89"/>
        <end position="137"/>
    </location>
</feature>
<dbReference type="PANTHER" id="PTHR33794:SF1">
    <property type="entry name" value="BACILLOLYSIN"/>
    <property type="match status" value="1"/>
</dbReference>
<gene>
    <name evidence="15" type="ORF">Q75_13845</name>
</gene>
<reference evidence="15 16" key="1">
    <citation type="journal article" date="2016" name="Front. Microbiol.">
        <title>Microevolution Analysis of Bacillus coahuilensis Unveils Differences in Phosphorus Acquisition Strategies and Their Regulation.</title>
        <authorList>
            <person name="Gomez-Lunar Z."/>
            <person name="Hernandez-Gonzalez I."/>
            <person name="Rodriguez-Torres M.D."/>
            <person name="Souza V."/>
            <person name="Olmedo-Alvarez G."/>
        </authorList>
    </citation>
    <scope>NUCLEOTIDE SEQUENCE [LARGE SCALE GENOMIC DNA]</scope>
    <source>
        <strain evidence="16">p1.1.43</strain>
    </source>
</reference>
<feature type="active site" description="Proton donor" evidence="10">
    <location>
        <position position="476"/>
    </location>
</feature>
<dbReference type="InterPro" id="IPR023612">
    <property type="entry name" value="Peptidase_M4"/>
</dbReference>
<dbReference type="Proteomes" id="UP000074108">
    <property type="component" value="Unassembled WGS sequence"/>
</dbReference>
<dbReference type="STRING" id="1150625.Q75_13845"/>
<evidence type="ECO:0000313" key="15">
    <source>
        <dbReference type="EMBL" id="KUP04912.1"/>
    </source>
</evidence>
<dbReference type="PANTHER" id="PTHR33794">
    <property type="entry name" value="BACILLOLYSIN"/>
    <property type="match status" value="1"/>
</dbReference>
<evidence type="ECO:0000256" key="4">
    <source>
        <dbReference type="ARBA" id="ARBA00022723"/>
    </source>
</evidence>
<keyword evidence="7 11" id="KW-0862">Zinc</keyword>
<protein>
    <recommendedName>
        <fullName evidence="11">Neutral metalloproteinase</fullName>
        <ecNumber evidence="11">3.4.24.-</ecNumber>
    </recommendedName>
</protein>
<feature type="domain" description="Peptidase M4" evidence="12">
    <location>
        <begin position="250"/>
        <end position="396"/>
    </location>
</feature>
<evidence type="ECO:0000313" key="16">
    <source>
        <dbReference type="Proteomes" id="UP000074108"/>
    </source>
</evidence>
<dbReference type="InterPro" id="IPR011096">
    <property type="entry name" value="FTP_domain"/>
</dbReference>
<evidence type="ECO:0000256" key="5">
    <source>
        <dbReference type="ARBA" id="ARBA00022729"/>
    </source>
</evidence>
<dbReference type="InterPro" id="IPR001570">
    <property type="entry name" value="Peptidase_M4_C_domain"/>
</dbReference>
<keyword evidence="6 11" id="KW-0378">Hydrolase</keyword>
<evidence type="ECO:0000259" key="13">
    <source>
        <dbReference type="Pfam" id="PF02868"/>
    </source>
</evidence>
<evidence type="ECO:0000256" key="3">
    <source>
        <dbReference type="ARBA" id="ARBA00022670"/>
    </source>
</evidence>
<feature type="chain" id="PRO_5039761469" description="Neutral metalloproteinase" evidence="11">
    <location>
        <begin position="26"/>
        <end position="551"/>
    </location>
</feature>
<dbReference type="GO" id="GO:0004222">
    <property type="term" value="F:metalloendopeptidase activity"/>
    <property type="evidence" value="ECO:0007669"/>
    <property type="project" value="UniProtKB-UniRule"/>
</dbReference>
<evidence type="ECO:0000256" key="1">
    <source>
        <dbReference type="ARBA" id="ARBA00001947"/>
    </source>
</evidence>
<comment type="function">
    <text evidence="11">Extracellular zinc metalloprotease.</text>
</comment>
<dbReference type="RefSeq" id="WP_059283729.1">
    <property type="nucleotide sequence ID" value="NZ_LDYG01000046.1"/>
</dbReference>
<name>A0A147K5L8_9BACI</name>
<evidence type="ECO:0000256" key="6">
    <source>
        <dbReference type="ARBA" id="ARBA00022801"/>
    </source>
</evidence>
<dbReference type="AlphaFoldDB" id="A0A147K5L8"/>
<dbReference type="GO" id="GO:0005576">
    <property type="term" value="C:extracellular region"/>
    <property type="evidence" value="ECO:0007669"/>
    <property type="project" value="UniProtKB-SubCell"/>
</dbReference>
<dbReference type="GO" id="GO:0046872">
    <property type="term" value="F:metal ion binding"/>
    <property type="evidence" value="ECO:0007669"/>
    <property type="project" value="UniProtKB-UniRule"/>
</dbReference>
<evidence type="ECO:0000256" key="9">
    <source>
        <dbReference type="ARBA" id="ARBA00023049"/>
    </source>
</evidence>
<dbReference type="PATRIC" id="fig|1150625.3.peg.2907"/>
<keyword evidence="4" id="KW-0479">Metal-binding</keyword>
<comment type="caution">
    <text evidence="15">The sequence shown here is derived from an EMBL/GenBank/DDBJ whole genome shotgun (WGS) entry which is preliminary data.</text>
</comment>